<keyword evidence="10" id="KW-1185">Reference proteome</keyword>
<dbReference type="NCBIfam" id="NF001204">
    <property type="entry name" value="PRK00166.1"/>
    <property type="match status" value="1"/>
</dbReference>
<evidence type="ECO:0000313" key="8">
    <source>
        <dbReference type="EMBL" id="MBV6546122.1"/>
    </source>
</evidence>
<dbReference type="HAMAP" id="MF_00199">
    <property type="entry name" value="ApaH"/>
    <property type="match status" value="1"/>
</dbReference>
<protein>
    <recommendedName>
        <fullName evidence="5">Bis(5'-nucleosyl)-tetraphosphatase, symmetrical</fullName>
        <ecNumber evidence="5">3.6.1.41</ecNumber>
    </recommendedName>
    <alternativeName>
        <fullName evidence="5">Ap4A hydrolase</fullName>
    </alternativeName>
    <alternativeName>
        <fullName evidence="5">Diadenosine 5',5'''-P1,P4-tetraphosphate pyrophosphohydrolase</fullName>
    </alternativeName>
    <alternativeName>
        <fullName evidence="5">Diadenosine tetraphosphatase</fullName>
    </alternativeName>
</protein>
<dbReference type="EMBL" id="JABUMC010000003">
    <property type="protein sequence ID" value="MBV6546122.1"/>
    <property type="molecule type" value="Genomic_DNA"/>
</dbReference>
<name>A0A949T3K9_9PAST</name>
<organism evidence="8 9">
    <name type="scientific">Ursidibacter maritimus</name>
    <dbReference type="NCBI Taxonomy" id="1331689"/>
    <lineage>
        <taxon>Bacteria</taxon>
        <taxon>Pseudomonadati</taxon>
        <taxon>Pseudomonadota</taxon>
        <taxon>Gammaproteobacteria</taxon>
        <taxon>Pasteurellales</taxon>
        <taxon>Pasteurellaceae</taxon>
        <taxon>Ursidibacter</taxon>
    </lineage>
</organism>
<accession>A0A949T3K9</accession>
<dbReference type="OrthoDB" id="9807890at2"/>
<comment type="catalytic activity">
    <reaction evidence="4 5">
        <text>P(1),P(4)-bis(5'-adenosyl) tetraphosphate + H2O = 2 ADP + 2 H(+)</text>
        <dbReference type="Rhea" id="RHEA:24252"/>
        <dbReference type="ChEBI" id="CHEBI:15377"/>
        <dbReference type="ChEBI" id="CHEBI:15378"/>
        <dbReference type="ChEBI" id="CHEBI:58141"/>
        <dbReference type="ChEBI" id="CHEBI:456216"/>
        <dbReference type="EC" id="3.6.1.41"/>
    </reaction>
</comment>
<evidence type="ECO:0000256" key="5">
    <source>
        <dbReference type="HAMAP-Rule" id="MF_00199"/>
    </source>
</evidence>
<dbReference type="InterPro" id="IPR004843">
    <property type="entry name" value="Calcineurin-like_PHP"/>
</dbReference>
<dbReference type="CDD" id="cd07422">
    <property type="entry name" value="MPP_ApaH"/>
    <property type="match status" value="1"/>
</dbReference>
<dbReference type="InterPro" id="IPR004617">
    <property type="entry name" value="ApaH"/>
</dbReference>
<dbReference type="PANTHER" id="PTHR40942">
    <property type="match status" value="1"/>
</dbReference>
<evidence type="ECO:0000256" key="4">
    <source>
        <dbReference type="ARBA" id="ARBA00049417"/>
    </source>
</evidence>
<reference evidence="8 10" key="1">
    <citation type="journal article" date="2021" name="Mol. Ecol.">
        <title>Polar bear-adapted Ursidibacter maritimus are remarkably conserved after generations in captivity.</title>
        <authorList>
            <person name="Espinosa-Gongora C."/>
            <person name="Hansen M.J."/>
            <person name="Bertelsen M.F."/>
            <person name="Bojesen A.M."/>
        </authorList>
    </citation>
    <scope>NUCLEOTIDE SEQUENCE</scope>
    <source>
        <strain evidence="8">Pb43105x</strain>
        <strain evidence="7 10">Pb43106</strain>
    </source>
</reference>
<comment type="caution">
    <text evidence="8">The sequence shown here is derived from an EMBL/GenBank/DDBJ whole genome shotgun (WGS) entry which is preliminary data.</text>
</comment>
<evidence type="ECO:0000313" key="10">
    <source>
        <dbReference type="Proteomes" id="UP001196379"/>
    </source>
</evidence>
<dbReference type="SUPFAM" id="SSF56300">
    <property type="entry name" value="Metallo-dependent phosphatases"/>
    <property type="match status" value="1"/>
</dbReference>
<dbReference type="InterPro" id="IPR029052">
    <property type="entry name" value="Metallo-depent_PP-like"/>
</dbReference>
<dbReference type="Proteomes" id="UP001196379">
    <property type="component" value="Unassembled WGS sequence"/>
</dbReference>
<dbReference type="PANTHER" id="PTHR40942:SF4">
    <property type="entry name" value="CYTOCHROME C5"/>
    <property type="match status" value="1"/>
</dbReference>
<dbReference type="GO" id="GO:0008803">
    <property type="term" value="F:bis(5'-nucleosyl)-tetraphosphatase (symmetrical) activity"/>
    <property type="evidence" value="ECO:0007669"/>
    <property type="project" value="UniProtKB-UniRule"/>
</dbReference>
<evidence type="ECO:0000256" key="2">
    <source>
        <dbReference type="ARBA" id="ARBA00005419"/>
    </source>
</evidence>
<sequence length="271" mass="31364">MATYLIGDLHGCFDEFQALLKQVNFEPTHDELWLTGDLIARGENSLACLRFVKDLSEKATVVLGNHDLHLLATLQGIKKVKPKDNVDAIFMAEDREELQNWLRNRPLVAQHPAHKFIIAHAGISPEWDLQTTFACANEVEDILKSENYVELLAQMYDSQPDSWNDNLTGVARWRYIINAFTRMRFCYPDKRLDFECKLPVEQAPSELKPWFELDNPLYQQYPIIFGHWASLIGYATPPNIYALDTGCVWGNHLTLLRWEDKAIYTQPRLTR</sequence>
<evidence type="ECO:0000256" key="3">
    <source>
        <dbReference type="ARBA" id="ARBA00022801"/>
    </source>
</evidence>
<dbReference type="Pfam" id="PF00149">
    <property type="entry name" value="Metallophos"/>
    <property type="match status" value="1"/>
</dbReference>
<dbReference type="AlphaFoldDB" id="A0A949T3K9"/>
<evidence type="ECO:0000256" key="1">
    <source>
        <dbReference type="ARBA" id="ARBA00003413"/>
    </source>
</evidence>
<dbReference type="PIRSF" id="PIRSF000903">
    <property type="entry name" value="B5n-ttraPtase_sm"/>
    <property type="match status" value="1"/>
</dbReference>
<dbReference type="Gene3D" id="3.60.21.10">
    <property type="match status" value="1"/>
</dbReference>
<proteinExistence type="inferred from homology"/>
<comment type="similarity">
    <text evidence="2 5">Belongs to the Ap4A hydrolase family.</text>
</comment>
<dbReference type="RefSeq" id="WP_157403153.1">
    <property type="nucleotide sequence ID" value="NZ_JABULY010000001.1"/>
</dbReference>
<dbReference type="EC" id="3.6.1.41" evidence="5"/>
<dbReference type="NCBIfam" id="TIGR00668">
    <property type="entry name" value="apaH"/>
    <property type="match status" value="1"/>
</dbReference>
<evidence type="ECO:0000259" key="6">
    <source>
        <dbReference type="Pfam" id="PF00149"/>
    </source>
</evidence>
<dbReference type="Proteomes" id="UP000732858">
    <property type="component" value="Unassembled WGS sequence"/>
</dbReference>
<evidence type="ECO:0000313" key="7">
    <source>
        <dbReference type="EMBL" id="MBV6531094.1"/>
    </source>
</evidence>
<dbReference type="GeneID" id="65549024"/>
<feature type="domain" description="Calcineurin-like phosphoesterase" evidence="6">
    <location>
        <begin position="4"/>
        <end position="163"/>
    </location>
</feature>
<comment type="function">
    <text evidence="1 5">Hydrolyzes diadenosine 5',5'''-P1,P4-tetraphosphate to yield ADP.</text>
</comment>
<keyword evidence="3 5" id="KW-0378">Hydrolase</keyword>
<evidence type="ECO:0000313" key="9">
    <source>
        <dbReference type="Proteomes" id="UP000732858"/>
    </source>
</evidence>
<gene>
    <name evidence="5 8" type="primary">apaH</name>
    <name evidence="7" type="ORF">HT657_02850</name>
    <name evidence="8" type="ORF">HT672_02245</name>
</gene>
<dbReference type="EMBL" id="JABULY010000001">
    <property type="protein sequence ID" value="MBV6531094.1"/>
    <property type="molecule type" value="Genomic_DNA"/>
</dbReference>